<sequence length="406" mass="46431">MVNVTQAKAKLTKLRSTQNSTFDDDKHFSALDRQDKFYIAQMLIGNPIQFVYVLVDTGASLFWTQCQPCRECFHQSYPIYNRRASFTYQKIPCNHPRCNYGEPGSIFRCVNGNCVYRLGYGDSASNSRTEGFASFESFRFLVNDNGNAETFTLLFGCSIRNLHFGFANDEDNRISGILGLDLSQNSLASQLSDVFSYCIVPYDDNYPFDVHPHKLRFGADVFIPPHSIPTTNYVRVEGKTYYYLRLLDISVGGSRLNFPPGTFEPSPASGFLIDSGAPFTTLTRSSPNGLNVFEMVNTAFSRYYDSLNLARYHAHPDDVFRVCYRNRRNFRDYPSMTFHFQGADYQVDGRFVKFRYPGDRHFCVPIMDDESISILGAYHMQNMRIIHNGQIRALQFFPANCAGDHF</sequence>
<evidence type="ECO:0000313" key="1">
    <source>
        <dbReference type="EMBL" id="KAJ0079927.1"/>
    </source>
</evidence>
<accession>A0ACC1A0V2</accession>
<proteinExistence type="predicted"/>
<gene>
    <name evidence="1" type="ORF">Patl1_22909</name>
</gene>
<protein>
    <submittedName>
        <fullName evidence="1">Uncharacterized protein</fullName>
    </submittedName>
</protein>
<dbReference type="Proteomes" id="UP001164250">
    <property type="component" value="Chromosome 13"/>
</dbReference>
<reference evidence="2" key="1">
    <citation type="journal article" date="2023" name="G3 (Bethesda)">
        <title>Genome assembly and association tests identify interacting loci associated with vigor, precocity, and sex in interspecific pistachio rootstocks.</title>
        <authorList>
            <person name="Palmer W."/>
            <person name="Jacygrad E."/>
            <person name="Sagayaradj S."/>
            <person name="Cavanaugh K."/>
            <person name="Han R."/>
            <person name="Bertier L."/>
            <person name="Beede B."/>
            <person name="Kafkas S."/>
            <person name="Golino D."/>
            <person name="Preece J."/>
            <person name="Michelmore R."/>
        </authorList>
    </citation>
    <scope>NUCLEOTIDE SEQUENCE [LARGE SCALE GENOMIC DNA]</scope>
</reference>
<comment type="caution">
    <text evidence="1">The sequence shown here is derived from an EMBL/GenBank/DDBJ whole genome shotgun (WGS) entry which is preliminary data.</text>
</comment>
<dbReference type="EMBL" id="CM047909">
    <property type="protein sequence ID" value="KAJ0079927.1"/>
    <property type="molecule type" value="Genomic_DNA"/>
</dbReference>
<evidence type="ECO:0000313" key="2">
    <source>
        <dbReference type="Proteomes" id="UP001164250"/>
    </source>
</evidence>
<name>A0ACC1A0V2_9ROSI</name>
<organism evidence="1 2">
    <name type="scientific">Pistacia atlantica</name>
    <dbReference type="NCBI Taxonomy" id="434234"/>
    <lineage>
        <taxon>Eukaryota</taxon>
        <taxon>Viridiplantae</taxon>
        <taxon>Streptophyta</taxon>
        <taxon>Embryophyta</taxon>
        <taxon>Tracheophyta</taxon>
        <taxon>Spermatophyta</taxon>
        <taxon>Magnoliopsida</taxon>
        <taxon>eudicotyledons</taxon>
        <taxon>Gunneridae</taxon>
        <taxon>Pentapetalae</taxon>
        <taxon>rosids</taxon>
        <taxon>malvids</taxon>
        <taxon>Sapindales</taxon>
        <taxon>Anacardiaceae</taxon>
        <taxon>Pistacia</taxon>
    </lineage>
</organism>
<keyword evidence="2" id="KW-1185">Reference proteome</keyword>